<dbReference type="SUPFAM" id="SSF51182">
    <property type="entry name" value="RmlC-like cupins"/>
    <property type="match status" value="1"/>
</dbReference>
<evidence type="ECO:0000313" key="16">
    <source>
        <dbReference type="Proteomes" id="UP001141552"/>
    </source>
</evidence>
<sequence length="221" mass="23567">MRGVIVLAASLLLALVSSLVSAYDPSPLQDFCAATNDTKHAEFVNGKFCKRRDITTADDFFYTGLNLPTNTSSSPLGSNANLLDVSKIPGLNTLGISLVRADLAANGGLIQLHTHPRATEIILVLEGTLYAGFVTSFPENRLIAKVLNAGDVFVIPMGLIHFQFNIGKTNAVVIAAFNSENPGVISIPNAVFGANPAINPDILAKAFQLDKKIVEDLETKF</sequence>
<dbReference type="AlphaFoldDB" id="A0A9Q0FYR5"/>
<protein>
    <recommendedName>
        <fullName evidence="13">Germin-like protein</fullName>
    </recommendedName>
</protein>
<dbReference type="Gene3D" id="2.60.120.10">
    <property type="entry name" value="Jelly Rolls"/>
    <property type="match status" value="1"/>
</dbReference>
<dbReference type="OrthoDB" id="1921208at2759"/>
<dbReference type="InterPro" id="IPR014710">
    <property type="entry name" value="RmlC-like_jellyroll"/>
</dbReference>
<feature type="binding site" evidence="11">
    <location>
        <position position="115"/>
    </location>
    <ligand>
        <name>Mn(2+)</name>
        <dbReference type="ChEBI" id="CHEBI:29035"/>
    </ligand>
</feature>
<dbReference type="InterPro" id="IPR001929">
    <property type="entry name" value="Germin"/>
</dbReference>
<gene>
    <name evidence="15" type="ORF">Tsubulata_011251</name>
</gene>
<name>A0A9Q0FYR5_9ROSI</name>
<feature type="domain" description="Cupin type-1" evidence="14">
    <location>
        <begin position="65"/>
        <end position="215"/>
    </location>
</feature>
<evidence type="ECO:0000256" key="9">
    <source>
        <dbReference type="ARBA" id="ARBA00023211"/>
    </source>
</evidence>
<dbReference type="InterPro" id="IPR019780">
    <property type="entry name" value="Germin_Mn-BS"/>
</dbReference>
<evidence type="ECO:0000256" key="12">
    <source>
        <dbReference type="PIRSR" id="PIRSR601929-3"/>
    </source>
</evidence>
<comment type="subcellular location">
    <subcellularLocation>
        <location evidence="2 13">Secreted</location>
        <location evidence="2 13">Extracellular space</location>
        <location evidence="2 13">Apoplast</location>
    </subcellularLocation>
</comment>
<dbReference type="PANTHER" id="PTHR31238">
    <property type="entry name" value="GERMIN-LIKE PROTEIN SUBFAMILY 3 MEMBER 3"/>
    <property type="match status" value="1"/>
</dbReference>
<dbReference type="Proteomes" id="UP001141552">
    <property type="component" value="Unassembled WGS sequence"/>
</dbReference>
<evidence type="ECO:0000256" key="10">
    <source>
        <dbReference type="PIRSR" id="PIRSR601929-1"/>
    </source>
</evidence>
<dbReference type="FunFam" id="2.60.120.10:FF:000005">
    <property type="entry name" value="Germin-like protein subfamily 1 member 8"/>
    <property type="match status" value="1"/>
</dbReference>
<dbReference type="GO" id="GO:0048046">
    <property type="term" value="C:apoplast"/>
    <property type="evidence" value="ECO:0007669"/>
    <property type="project" value="UniProtKB-SubCell"/>
</dbReference>
<evidence type="ECO:0000259" key="14">
    <source>
        <dbReference type="SMART" id="SM00835"/>
    </source>
</evidence>
<feature type="binding site" evidence="11">
    <location>
        <position position="120"/>
    </location>
    <ligand>
        <name>Mn(2+)</name>
        <dbReference type="ChEBI" id="CHEBI:29035"/>
    </ligand>
</feature>
<evidence type="ECO:0000256" key="2">
    <source>
        <dbReference type="ARBA" id="ARBA00004271"/>
    </source>
</evidence>
<evidence type="ECO:0000256" key="6">
    <source>
        <dbReference type="ARBA" id="ARBA00022723"/>
    </source>
</evidence>
<keyword evidence="16" id="KW-1185">Reference proteome</keyword>
<dbReference type="PRINTS" id="PR00325">
    <property type="entry name" value="GERMIN"/>
</dbReference>
<feature type="binding site" evidence="11">
    <location>
        <position position="113"/>
    </location>
    <ligand>
        <name>Mn(2+)</name>
        <dbReference type="ChEBI" id="CHEBI:29035"/>
    </ligand>
</feature>
<feature type="chain" id="PRO_5040544598" description="Germin-like protein" evidence="13">
    <location>
        <begin position="23"/>
        <end position="221"/>
    </location>
</feature>
<evidence type="ECO:0000256" key="7">
    <source>
        <dbReference type="ARBA" id="ARBA00023157"/>
    </source>
</evidence>
<reference evidence="15" key="1">
    <citation type="submission" date="2022-02" db="EMBL/GenBank/DDBJ databases">
        <authorList>
            <person name="Henning P.M."/>
            <person name="McCubbin A.G."/>
            <person name="Shore J.S."/>
        </authorList>
    </citation>
    <scope>NUCLEOTIDE SEQUENCE</scope>
    <source>
        <strain evidence="15">F60SS</strain>
        <tissue evidence="15">Leaves</tissue>
    </source>
</reference>
<evidence type="ECO:0000256" key="8">
    <source>
        <dbReference type="ARBA" id="ARBA00023180"/>
    </source>
</evidence>
<comment type="similarity">
    <text evidence="3 13">Belongs to the germin family.</text>
</comment>
<dbReference type="SMART" id="SM00835">
    <property type="entry name" value="Cupin_1"/>
    <property type="match status" value="1"/>
</dbReference>
<feature type="binding site" evidence="10">
    <location>
        <position position="115"/>
    </location>
    <ligand>
        <name>oxalate</name>
        <dbReference type="ChEBI" id="CHEBI:30623"/>
    </ligand>
</feature>
<keyword evidence="7 12" id="KW-1015">Disulfide bond</keyword>
<comment type="function">
    <text evidence="1">May play a role in plant defense. Probably has no oxalate oxidase activity even if the active site is conserved.</text>
</comment>
<feature type="binding site" evidence="11">
    <location>
        <position position="161"/>
    </location>
    <ligand>
        <name>Mn(2+)</name>
        <dbReference type="ChEBI" id="CHEBI:29035"/>
    </ligand>
</feature>
<keyword evidence="6 10" id="KW-0479">Metal-binding</keyword>
<organism evidence="15 16">
    <name type="scientific">Turnera subulata</name>
    <dbReference type="NCBI Taxonomy" id="218843"/>
    <lineage>
        <taxon>Eukaryota</taxon>
        <taxon>Viridiplantae</taxon>
        <taxon>Streptophyta</taxon>
        <taxon>Embryophyta</taxon>
        <taxon>Tracheophyta</taxon>
        <taxon>Spermatophyta</taxon>
        <taxon>Magnoliopsida</taxon>
        <taxon>eudicotyledons</taxon>
        <taxon>Gunneridae</taxon>
        <taxon>Pentapetalae</taxon>
        <taxon>rosids</taxon>
        <taxon>fabids</taxon>
        <taxon>Malpighiales</taxon>
        <taxon>Passifloraceae</taxon>
        <taxon>Turnera</taxon>
    </lineage>
</organism>
<evidence type="ECO:0000256" key="13">
    <source>
        <dbReference type="RuleBase" id="RU366015"/>
    </source>
</evidence>
<evidence type="ECO:0000256" key="11">
    <source>
        <dbReference type="PIRSR" id="PIRSR601929-2"/>
    </source>
</evidence>
<evidence type="ECO:0000256" key="3">
    <source>
        <dbReference type="ARBA" id="ARBA00007456"/>
    </source>
</evidence>
<evidence type="ECO:0000313" key="15">
    <source>
        <dbReference type="EMBL" id="KAJ4838806.1"/>
    </source>
</evidence>
<keyword evidence="8" id="KW-0325">Glycoprotein</keyword>
<dbReference type="CDD" id="cd02241">
    <property type="entry name" value="cupin_OxOx"/>
    <property type="match status" value="1"/>
</dbReference>
<feature type="signal peptide" evidence="13">
    <location>
        <begin position="1"/>
        <end position="22"/>
    </location>
</feature>
<dbReference type="InterPro" id="IPR006045">
    <property type="entry name" value="Cupin_1"/>
</dbReference>
<keyword evidence="13" id="KW-0732">Signal</keyword>
<feature type="binding site" evidence="10">
    <location>
        <position position="120"/>
    </location>
    <ligand>
        <name>oxalate</name>
        <dbReference type="ChEBI" id="CHEBI:30623"/>
    </ligand>
</feature>
<dbReference type="GO" id="GO:0030145">
    <property type="term" value="F:manganese ion binding"/>
    <property type="evidence" value="ECO:0007669"/>
    <property type="project" value="UniProtKB-UniRule"/>
</dbReference>
<evidence type="ECO:0000256" key="1">
    <source>
        <dbReference type="ARBA" id="ARBA00003629"/>
    </source>
</evidence>
<proteinExistence type="inferred from homology"/>
<accession>A0A9Q0FYR5</accession>
<keyword evidence="4 13" id="KW-0052">Apoplast</keyword>
<evidence type="ECO:0000256" key="4">
    <source>
        <dbReference type="ARBA" id="ARBA00022523"/>
    </source>
</evidence>
<comment type="caution">
    <text evidence="15">The sequence shown here is derived from an EMBL/GenBank/DDBJ whole genome shotgun (WGS) entry which is preliminary data.</text>
</comment>
<reference evidence="15" key="2">
    <citation type="journal article" date="2023" name="Plants (Basel)">
        <title>Annotation of the Turnera subulata (Passifloraceae) Draft Genome Reveals the S-Locus Evolved after the Divergence of Turneroideae from Passifloroideae in a Stepwise Manner.</title>
        <authorList>
            <person name="Henning P.M."/>
            <person name="Roalson E.H."/>
            <person name="Mir W."/>
            <person name="McCubbin A.G."/>
            <person name="Shore J.S."/>
        </authorList>
    </citation>
    <scope>NUCLEOTIDE SEQUENCE</scope>
    <source>
        <strain evidence="15">F60SS</strain>
    </source>
</reference>
<keyword evidence="5 13" id="KW-0964">Secreted</keyword>
<dbReference type="Pfam" id="PF00190">
    <property type="entry name" value="Cupin_1"/>
    <property type="match status" value="1"/>
</dbReference>
<dbReference type="EMBL" id="JAKUCV010003471">
    <property type="protein sequence ID" value="KAJ4838806.1"/>
    <property type="molecule type" value="Genomic_DNA"/>
</dbReference>
<keyword evidence="9 10" id="KW-0464">Manganese</keyword>
<feature type="disulfide bond" evidence="12">
    <location>
        <begin position="32"/>
        <end position="49"/>
    </location>
</feature>
<dbReference type="PROSITE" id="PS00725">
    <property type="entry name" value="GERMIN"/>
    <property type="match status" value="1"/>
</dbReference>
<dbReference type="InterPro" id="IPR011051">
    <property type="entry name" value="RmlC_Cupin_sf"/>
</dbReference>
<evidence type="ECO:0000256" key="5">
    <source>
        <dbReference type="ARBA" id="ARBA00022525"/>
    </source>
</evidence>